<evidence type="ECO:0000256" key="2">
    <source>
        <dbReference type="ARBA" id="ARBA00022692"/>
    </source>
</evidence>
<evidence type="ECO:0000256" key="5">
    <source>
        <dbReference type="SAM" id="Phobius"/>
    </source>
</evidence>
<evidence type="ECO:0000259" key="6">
    <source>
        <dbReference type="PROSITE" id="PS50850"/>
    </source>
</evidence>
<reference evidence="7" key="1">
    <citation type="submission" date="2023-07" db="EMBL/GenBank/DDBJ databases">
        <authorList>
            <person name="Kim M."/>
        </authorList>
    </citation>
    <scope>NUCLEOTIDE SEQUENCE</scope>
    <source>
        <strain evidence="7">BIUV-7</strain>
    </source>
</reference>
<dbReference type="InterPro" id="IPR036259">
    <property type="entry name" value="MFS_trans_sf"/>
</dbReference>
<dbReference type="CDD" id="cd17319">
    <property type="entry name" value="MFS_ExuT_GudP_like"/>
    <property type="match status" value="1"/>
</dbReference>
<feature type="transmembrane region" description="Helical" evidence="5">
    <location>
        <begin position="82"/>
        <end position="104"/>
    </location>
</feature>
<dbReference type="PANTHER" id="PTHR11662:SF399">
    <property type="entry name" value="FI19708P1-RELATED"/>
    <property type="match status" value="1"/>
</dbReference>
<evidence type="ECO:0000256" key="1">
    <source>
        <dbReference type="ARBA" id="ARBA00004141"/>
    </source>
</evidence>
<feature type="transmembrane region" description="Helical" evidence="5">
    <location>
        <begin position="277"/>
        <end position="295"/>
    </location>
</feature>
<dbReference type="InterPro" id="IPR050382">
    <property type="entry name" value="MFS_Na/Anion_cotransporter"/>
</dbReference>
<feature type="transmembrane region" description="Helical" evidence="5">
    <location>
        <begin position="401"/>
        <end position="422"/>
    </location>
</feature>
<feature type="transmembrane region" description="Helical" evidence="5">
    <location>
        <begin position="110"/>
        <end position="130"/>
    </location>
</feature>
<dbReference type="RefSeq" id="WP_303539168.1">
    <property type="nucleotide sequence ID" value="NZ_JAUOTP010000001.1"/>
</dbReference>
<comment type="caution">
    <text evidence="7">The sequence shown here is derived from an EMBL/GenBank/DDBJ whole genome shotgun (WGS) entry which is preliminary data.</text>
</comment>
<dbReference type="SUPFAM" id="SSF103473">
    <property type="entry name" value="MFS general substrate transporter"/>
    <property type="match status" value="1"/>
</dbReference>
<keyword evidence="3 5" id="KW-1133">Transmembrane helix</keyword>
<dbReference type="InterPro" id="IPR020846">
    <property type="entry name" value="MFS_dom"/>
</dbReference>
<proteinExistence type="predicted"/>
<dbReference type="Proteomes" id="UP001169764">
    <property type="component" value="Unassembled WGS sequence"/>
</dbReference>
<feature type="transmembrane region" description="Helical" evidence="5">
    <location>
        <begin position="242"/>
        <end position="265"/>
    </location>
</feature>
<evidence type="ECO:0000313" key="7">
    <source>
        <dbReference type="EMBL" id="MDO6412834.1"/>
    </source>
</evidence>
<keyword evidence="8" id="KW-1185">Reference proteome</keyword>
<feature type="transmembrane region" description="Helical" evidence="5">
    <location>
        <begin position="340"/>
        <end position="361"/>
    </location>
</feature>
<feature type="transmembrane region" description="Helical" evidence="5">
    <location>
        <begin position="316"/>
        <end position="334"/>
    </location>
</feature>
<feature type="domain" description="Major facilitator superfamily (MFS) profile" evidence="6">
    <location>
        <begin position="20"/>
        <end position="427"/>
    </location>
</feature>
<organism evidence="7 8">
    <name type="scientific">Sphingomonas natans</name>
    <dbReference type="NCBI Taxonomy" id="3063330"/>
    <lineage>
        <taxon>Bacteria</taxon>
        <taxon>Pseudomonadati</taxon>
        <taxon>Pseudomonadota</taxon>
        <taxon>Alphaproteobacteria</taxon>
        <taxon>Sphingomonadales</taxon>
        <taxon>Sphingomonadaceae</taxon>
        <taxon>Sphingomonas</taxon>
    </lineage>
</organism>
<dbReference type="Pfam" id="PF07690">
    <property type="entry name" value="MFS_1"/>
    <property type="match status" value="1"/>
</dbReference>
<feature type="transmembrane region" description="Helical" evidence="5">
    <location>
        <begin position="151"/>
        <end position="173"/>
    </location>
</feature>
<dbReference type="EMBL" id="JAUOTP010000001">
    <property type="protein sequence ID" value="MDO6412834.1"/>
    <property type="molecule type" value="Genomic_DNA"/>
</dbReference>
<dbReference type="PROSITE" id="PS50850">
    <property type="entry name" value="MFS"/>
    <property type="match status" value="1"/>
</dbReference>
<evidence type="ECO:0000256" key="4">
    <source>
        <dbReference type="ARBA" id="ARBA00023136"/>
    </source>
</evidence>
<keyword evidence="4 5" id="KW-0472">Membrane</keyword>
<protein>
    <submittedName>
        <fullName evidence="7">MFS transporter</fullName>
    </submittedName>
</protein>
<feature type="transmembrane region" description="Helical" evidence="5">
    <location>
        <begin position="373"/>
        <end position="395"/>
    </location>
</feature>
<feature type="transmembrane region" description="Helical" evidence="5">
    <location>
        <begin position="179"/>
        <end position="199"/>
    </location>
</feature>
<dbReference type="Gene3D" id="1.20.1250.20">
    <property type="entry name" value="MFS general substrate transporter like domains"/>
    <property type="match status" value="2"/>
</dbReference>
<evidence type="ECO:0000313" key="8">
    <source>
        <dbReference type="Proteomes" id="UP001169764"/>
    </source>
</evidence>
<dbReference type="InterPro" id="IPR011701">
    <property type="entry name" value="MFS"/>
</dbReference>
<keyword evidence="2 5" id="KW-0812">Transmembrane</keyword>
<comment type="subcellular location">
    <subcellularLocation>
        <location evidence="1">Membrane</location>
        <topology evidence="1">Multi-pass membrane protein</topology>
    </subcellularLocation>
</comment>
<dbReference type="PANTHER" id="PTHR11662">
    <property type="entry name" value="SOLUTE CARRIER FAMILY 17"/>
    <property type="match status" value="1"/>
</dbReference>
<accession>A0ABT8Y3E9</accession>
<gene>
    <name evidence="7" type="ORF">Q4F19_00420</name>
</gene>
<evidence type="ECO:0000256" key="3">
    <source>
        <dbReference type="ARBA" id="ARBA00022989"/>
    </source>
</evidence>
<sequence>MISDLRAGIAEKSGRLRWTVVTWAFVISAVSYLDRNNISIAGSSIKEAFALSDRQLGLVFSAFALGYALSQPFAGRIADRFGAYRCVAAAIVWWGVFTALTAMLPPGLPFALTLLIVVRLLLGVGEAVIFPATNRLVSSWVPKSERGLANGFIFAGVGIGGGIAPPLITAIVVNFGWQWAFYASAIIGVVVGIGWLFAVRDTPHEHPAISPQELAYIEAHVAPRSKGEGGADWRTVVKDKQVLLLTTSYFCFGYVAYIFFSWFFIYLSKVRGLDLKSSALLATLPFLAMTIFSTLGGSVSDRMAARHGDRIGRCRIAAGAMILASLFVMGATAVSSAQLASIVLAGGAGSLYFAQSAYWTLSANIGGKSSGVLSGVMNMGAQLGGVVTASTMPIVAESFGWTASFLVAGGIAMVGGLLWLLIDPQHELSEAEAG</sequence>
<dbReference type="PRINTS" id="PR01036">
    <property type="entry name" value="TCRTETB"/>
</dbReference>
<name>A0ABT8Y3E9_9SPHN</name>